<proteinExistence type="predicted"/>
<organism evidence="1 2">
    <name type="scientific">Bradyrhizobium yuanmingense</name>
    <dbReference type="NCBI Taxonomy" id="108015"/>
    <lineage>
        <taxon>Bacteria</taxon>
        <taxon>Pseudomonadati</taxon>
        <taxon>Pseudomonadota</taxon>
        <taxon>Alphaproteobacteria</taxon>
        <taxon>Hyphomicrobiales</taxon>
        <taxon>Nitrobacteraceae</taxon>
        <taxon>Bradyrhizobium</taxon>
    </lineage>
</organism>
<accession>A0A1C3WCL1</accession>
<dbReference type="EMBL" id="FMAE01000005">
    <property type="protein sequence ID" value="SCB37454.1"/>
    <property type="molecule type" value="Genomic_DNA"/>
</dbReference>
<evidence type="ECO:0000313" key="1">
    <source>
        <dbReference type="EMBL" id="SCB37454.1"/>
    </source>
</evidence>
<evidence type="ECO:0000313" key="2">
    <source>
        <dbReference type="Proteomes" id="UP000183174"/>
    </source>
</evidence>
<reference evidence="1 2" key="1">
    <citation type="submission" date="2016-08" db="EMBL/GenBank/DDBJ databases">
        <authorList>
            <person name="Seilhamer J.J."/>
        </authorList>
    </citation>
    <scope>NUCLEOTIDE SEQUENCE [LARGE SCALE GENOMIC DNA]</scope>
    <source>
        <strain evidence="1 2">CCBAU 10071</strain>
    </source>
</reference>
<protein>
    <submittedName>
        <fullName evidence="1">Uncharacterized protein</fullName>
    </submittedName>
</protein>
<name>A0A1C3WCL1_9BRAD</name>
<dbReference type="AlphaFoldDB" id="A0A1C3WCL1"/>
<sequence>MNVADFIASIGGAAPASDLNAPLAGLWWAAKGDWDRAHTIVQDESSREAAWVHAYLHRVEGDLGNAGYWYRQAGQPAAKDSLEAEWERIAATLLGSRT</sequence>
<gene>
    <name evidence="1" type="ORF">GA0061099_1005650</name>
</gene>
<dbReference type="Proteomes" id="UP000183174">
    <property type="component" value="Unassembled WGS sequence"/>
</dbReference>